<evidence type="ECO:0000313" key="2">
    <source>
        <dbReference type="EMBL" id="MDQ0165759.1"/>
    </source>
</evidence>
<evidence type="ECO:0000313" key="3">
    <source>
        <dbReference type="Proteomes" id="UP001235840"/>
    </source>
</evidence>
<proteinExistence type="predicted"/>
<evidence type="ECO:0000256" key="1">
    <source>
        <dbReference type="SAM" id="Phobius"/>
    </source>
</evidence>
<dbReference type="RefSeq" id="WP_307393234.1">
    <property type="nucleotide sequence ID" value="NZ_JAUSTY010000005.1"/>
</dbReference>
<organism evidence="2 3">
    <name type="scientific">Caldalkalibacillus horti</name>
    <dbReference type="NCBI Taxonomy" id="77523"/>
    <lineage>
        <taxon>Bacteria</taxon>
        <taxon>Bacillati</taxon>
        <taxon>Bacillota</taxon>
        <taxon>Bacilli</taxon>
        <taxon>Bacillales</taxon>
        <taxon>Bacillaceae</taxon>
        <taxon>Caldalkalibacillus</taxon>
    </lineage>
</organism>
<keyword evidence="1" id="KW-0812">Transmembrane</keyword>
<dbReference type="EMBL" id="JAUSTY010000005">
    <property type="protein sequence ID" value="MDQ0165759.1"/>
    <property type="molecule type" value="Genomic_DNA"/>
</dbReference>
<comment type="caution">
    <text evidence="2">The sequence shown here is derived from an EMBL/GenBank/DDBJ whole genome shotgun (WGS) entry which is preliminary data.</text>
</comment>
<keyword evidence="1" id="KW-0472">Membrane</keyword>
<dbReference type="Proteomes" id="UP001235840">
    <property type="component" value="Unassembled WGS sequence"/>
</dbReference>
<keyword evidence="3" id="KW-1185">Reference proteome</keyword>
<gene>
    <name evidence="2" type="ORF">J2S11_001660</name>
</gene>
<name>A0ABT9VXP0_9BACI</name>
<feature type="transmembrane region" description="Helical" evidence="1">
    <location>
        <begin position="35"/>
        <end position="59"/>
    </location>
</feature>
<feature type="transmembrane region" description="Helical" evidence="1">
    <location>
        <begin position="7"/>
        <end position="29"/>
    </location>
</feature>
<accession>A0ABT9VXP0</accession>
<sequence length="122" mass="14391">MKSQQSLWIIISISSLNFVITLVQFIRYLSDEVSLLVYLYGLILVVLSLLLVVTSLDLYKKDWIIKKAKMVRNHKNKYWFETDKGKTVSYTVRDQDVIDRIVTKEVVKLVITKRTRQLVRIN</sequence>
<reference evidence="2 3" key="1">
    <citation type="submission" date="2023-07" db="EMBL/GenBank/DDBJ databases">
        <title>Genomic Encyclopedia of Type Strains, Phase IV (KMG-IV): sequencing the most valuable type-strain genomes for metagenomic binning, comparative biology and taxonomic classification.</title>
        <authorList>
            <person name="Goeker M."/>
        </authorList>
    </citation>
    <scope>NUCLEOTIDE SEQUENCE [LARGE SCALE GENOMIC DNA]</scope>
    <source>
        <strain evidence="2 3">DSM 12751</strain>
    </source>
</reference>
<keyword evidence="1" id="KW-1133">Transmembrane helix</keyword>
<protein>
    <submittedName>
        <fullName evidence="2">Uncharacterized protein</fullName>
    </submittedName>
</protein>